<dbReference type="InterPro" id="IPR009014">
    <property type="entry name" value="Transketo_C/PFOR_II"/>
</dbReference>
<dbReference type="InterPro" id="IPR029061">
    <property type="entry name" value="THDP-binding"/>
</dbReference>
<dbReference type="Gene3D" id="3.40.50.970">
    <property type="match status" value="1"/>
</dbReference>
<dbReference type="NCBIfam" id="NF006412">
    <property type="entry name" value="PRK08659.1"/>
    <property type="match status" value="1"/>
</dbReference>
<keyword evidence="1 4" id="KW-0560">Oxidoreductase</keyword>
<evidence type="ECO:0000259" key="3">
    <source>
        <dbReference type="Pfam" id="PF17147"/>
    </source>
</evidence>
<dbReference type="Pfam" id="PF01855">
    <property type="entry name" value="POR_N"/>
    <property type="match status" value="1"/>
</dbReference>
<dbReference type="FunFam" id="3.40.50.970:FF:000022">
    <property type="entry name" value="2-oxoglutarate ferredoxin oxidoreductase alpha subunit"/>
    <property type="match status" value="1"/>
</dbReference>
<dbReference type="InterPro" id="IPR033412">
    <property type="entry name" value="PFOR_II"/>
</dbReference>
<dbReference type="CDD" id="cd07034">
    <property type="entry name" value="TPP_PYR_PFOR_IOR-alpha_like"/>
    <property type="match status" value="1"/>
</dbReference>
<sequence>MKADPKGVLTGSHTLLGNHACAEGALAAGCRFLGIYPIVPALEVSQRYLERAPALDATFIQMEDEVSVLAAVLGASWTGKRAMTVTSGPGMSLMMEHLGLGVMLETPCVIVDVQMTGPGLGIPTRPAQGDIMQSRWGSHGDYEVIAFAPSSPQEMFDYTVKAFNMAERYRTPVAVMADEYVAHLEETVTIPPADQIVIEPRRYYNGPPGKYLPFKRDKDMVPPMVDIGQGYRFHVTGLTHDDRGYPIMFEECQEYNVHPLVRKIRDYADTIVEVQEARTEDAAIIVVSYGSTTRAALKAVEQARASGVKVGSLKLVTVWPFPEKRVAELAKQAKAFVVPEMNFGQIVNEVERCSYGEANVFFVPHGDKGVENTDDILAAINRAAHESAVKDGVIEGV</sequence>
<dbReference type="AlphaFoldDB" id="A0A0S8GEC4"/>
<dbReference type="EC" id="1.2.7.3" evidence="4"/>
<evidence type="ECO:0000313" key="4">
    <source>
        <dbReference type="EMBL" id="KPK71198.1"/>
    </source>
</evidence>
<organism evidence="4 5">
    <name type="scientific">candidate division WOR_3 bacterium SM23_60</name>
    <dbReference type="NCBI Taxonomy" id="1703780"/>
    <lineage>
        <taxon>Bacteria</taxon>
        <taxon>Bacteria division WOR-3</taxon>
    </lineage>
</organism>
<evidence type="ECO:0000259" key="2">
    <source>
        <dbReference type="Pfam" id="PF01855"/>
    </source>
</evidence>
<name>A0A0S8GEC4_UNCW3</name>
<comment type="caution">
    <text evidence="4">The sequence shown here is derived from an EMBL/GenBank/DDBJ whole genome shotgun (WGS) entry which is preliminary data.</text>
</comment>
<dbReference type="GO" id="GO:0047553">
    <property type="term" value="F:2-oxoglutarate synthase activity"/>
    <property type="evidence" value="ECO:0007669"/>
    <property type="project" value="UniProtKB-EC"/>
</dbReference>
<evidence type="ECO:0000313" key="5">
    <source>
        <dbReference type="Proteomes" id="UP000051096"/>
    </source>
</evidence>
<dbReference type="PATRIC" id="fig|1703780.3.peg.235"/>
<reference evidence="4 5" key="1">
    <citation type="journal article" date="2015" name="Microbiome">
        <title>Genomic resolution of linkages in carbon, nitrogen, and sulfur cycling among widespread estuary sediment bacteria.</title>
        <authorList>
            <person name="Baker B.J."/>
            <person name="Lazar C.S."/>
            <person name="Teske A.P."/>
            <person name="Dick G.J."/>
        </authorList>
    </citation>
    <scope>NUCLEOTIDE SEQUENCE [LARGE SCALE GENOMIC DNA]</scope>
    <source>
        <strain evidence="4">SM23_60</strain>
    </source>
</reference>
<gene>
    <name evidence="4" type="ORF">AMJ87_07540</name>
</gene>
<dbReference type="SUPFAM" id="SSF52922">
    <property type="entry name" value="TK C-terminal domain-like"/>
    <property type="match status" value="1"/>
</dbReference>
<dbReference type="PANTHER" id="PTHR43088">
    <property type="entry name" value="SUBUNIT OF PYRUVATE:FLAVODOXIN OXIDOREDUCTASE-RELATED"/>
    <property type="match status" value="1"/>
</dbReference>
<protein>
    <submittedName>
        <fullName evidence="4">2-oxoglutarate ferredoxin oxidoreductase subunit alpha</fullName>
        <ecNumber evidence="4">1.2.7.3</ecNumber>
    </submittedName>
</protein>
<feature type="domain" description="Pyruvate flavodoxin/ferredoxin oxidoreductase pyrimidine binding" evidence="2">
    <location>
        <begin position="23"/>
        <end position="248"/>
    </location>
</feature>
<feature type="domain" description="Pyruvate:ferredoxin oxidoreductase core" evidence="3">
    <location>
        <begin position="282"/>
        <end position="361"/>
    </location>
</feature>
<dbReference type="Pfam" id="PF17147">
    <property type="entry name" value="PFOR_II"/>
    <property type="match status" value="1"/>
</dbReference>
<dbReference type="InterPro" id="IPR002880">
    <property type="entry name" value="Pyrv_Fd/Flavodoxin_OxRdtase_N"/>
</dbReference>
<dbReference type="InterPro" id="IPR052368">
    <property type="entry name" value="2-oxoacid_oxidoreductase"/>
</dbReference>
<dbReference type="Gene3D" id="3.40.50.920">
    <property type="match status" value="1"/>
</dbReference>
<dbReference type="PANTHER" id="PTHR43088:SF1">
    <property type="entry name" value="SUBUNIT OF PYRUVATE:FLAVODOXIN OXIDOREDUCTASE"/>
    <property type="match status" value="1"/>
</dbReference>
<proteinExistence type="predicted"/>
<accession>A0A0S8GEC4</accession>
<dbReference type="SUPFAM" id="SSF52518">
    <property type="entry name" value="Thiamin diphosphate-binding fold (THDP-binding)"/>
    <property type="match status" value="1"/>
</dbReference>
<evidence type="ECO:0000256" key="1">
    <source>
        <dbReference type="ARBA" id="ARBA00023002"/>
    </source>
</evidence>
<dbReference type="EMBL" id="LJUO01000068">
    <property type="protein sequence ID" value="KPK71198.1"/>
    <property type="molecule type" value="Genomic_DNA"/>
</dbReference>
<dbReference type="Proteomes" id="UP000051096">
    <property type="component" value="Unassembled WGS sequence"/>
</dbReference>